<reference evidence="9 10" key="1">
    <citation type="submission" date="2024-09" db="EMBL/GenBank/DDBJ databases">
        <authorList>
            <person name="Lee S.D."/>
        </authorList>
    </citation>
    <scope>NUCLEOTIDE SEQUENCE [LARGE SCALE GENOMIC DNA]</scope>
    <source>
        <strain evidence="9 10">N1-1</strain>
    </source>
</reference>
<dbReference type="InterPro" id="IPR017853">
    <property type="entry name" value="GH"/>
</dbReference>
<comment type="function">
    <text evidence="6">Maltosyltransferase that uses maltose 1-phosphate (M1P) as the sugar donor to elongate linear or branched alpha-(1-&gt;4)-glucans. Is involved in a branched alpha-glucan biosynthetic pathway from trehalose, together with TreS, Mak and GlgB.</text>
</comment>
<dbReference type="Proteomes" id="UP001592582">
    <property type="component" value="Unassembled WGS sequence"/>
</dbReference>
<evidence type="ECO:0000259" key="8">
    <source>
        <dbReference type="SMART" id="SM00642"/>
    </source>
</evidence>
<dbReference type="InterPro" id="IPR021828">
    <property type="entry name" value="GlgE_dom_N/S"/>
</dbReference>
<organism evidence="9 10">
    <name type="scientific">Streptacidiphilus alkalitolerans</name>
    <dbReference type="NCBI Taxonomy" id="3342712"/>
    <lineage>
        <taxon>Bacteria</taxon>
        <taxon>Bacillati</taxon>
        <taxon>Actinomycetota</taxon>
        <taxon>Actinomycetes</taxon>
        <taxon>Kitasatosporales</taxon>
        <taxon>Streptomycetaceae</taxon>
        <taxon>Streptacidiphilus</taxon>
    </lineage>
</organism>
<dbReference type="InterPro" id="IPR013780">
    <property type="entry name" value="Glyco_hydro_b"/>
</dbReference>
<evidence type="ECO:0000256" key="7">
    <source>
        <dbReference type="SAM" id="MobiDB-lite"/>
    </source>
</evidence>
<keyword evidence="2 6" id="KW-0328">Glycosyltransferase</keyword>
<evidence type="ECO:0000256" key="3">
    <source>
        <dbReference type="ARBA" id="ARBA00022679"/>
    </source>
</evidence>
<dbReference type="InterPro" id="IPR006047">
    <property type="entry name" value="GH13_cat_dom"/>
</dbReference>
<keyword evidence="3 6" id="KW-0808">Transferase</keyword>
<comment type="caution">
    <text evidence="9">The sequence shown here is derived from an EMBL/GenBank/DDBJ whole genome shotgun (WGS) entry which is preliminary data.</text>
</comment>
<dbReference type="EMBL" id="JBHEZX010000001">
    <property type="protein sequence ID" value="MFC1408255.1"/>
    <property type="molecule type" value="Genomic_DNA"/>
</dbReference>
<keyword evidence="10" id="KW-1185">Reference proteome</keyword>
<evidence type="ECO:0000313" key="10">
    <source>
        <dbReference type="Proteomes" id="UP001592582"/>
    </source>
</evidence>
<dbReference type="PANTHER" id="PTHR47786:SF2">
    <property type="entry name" value="GLYCOSYL HYDROLASE FAMILY 13 CATALYTIC DOMAIN-CONTAINING PROTEIN"/>
    <property type="match status" value="1"/>
</dbReference>
<evidence type="ECO:0000256" key="5">
    <source>
        <dbReference type="ARBA" id="ARBA00048735"/>
    </source>
</evidence>
<dbReference type="InterPro" id="IPR049171">
    <property type="entry name" value="GLGE_C"/>
</dbReference>
<dbReference type="InterPro" id="IPR026585">
    <property type="entry name" value="GlgE"/>
</dbReference>
<dbReference type="EC" id="2.4.99.16" evidence="6"/>
<sequence length="679" mass="75269">MPGGSQLGRIVITDCRPEVEGGARPARAVPGECFEVSATVFKEGHDVLAAEVVLVGPGPGHGLRAVREQRFRMTERVRGTDRFGAEVRADLEGEWQYRVEAWVDPVGSWLRTAHARLAAGLDGDLPLWEGADLLDRAAEALKEDPEAHAVLAKVADVLRDDRRSWGERISEVLAPAVGAALAAHPLREHPSTGPLLPLRVDRTRALYGSWYEFFPRSEGAVVTGPGPKRSGTLRQAAARLDAIAGMGFDVVYLPPIHPIGSSHRKGPENSLNAEPGDPGSPWAIGSEDGGHDAVHPDLGTLADFRDFVARAESLGLEVAMDFALQCSPDHPWVTEHPEWFRHRFDGSIACAENPPKKYQDIYPIDFDTDPEGILQESLRVLRHWRAQGVRIFRVDNPHTKPLRFWERLIEEVRSEDPGVVFLAEAFTRPAMLQSLARVGFHQSYSYFTWRTGKVELTEYLSELAGLDGSPSADYLRPNLFVNTPDILPGHLQTGGRAAFEIRAVLAATAGPTWGVYSGFELCESVAAWPGSEEYRHSEKYEYRPRDYAGAEDRGESLTPLITRLNRIRRRHPALRQLRNLRFHRTDNDQLLCFSKRLTPAEGEPGGEDLVLVVLNLDPYRAQHGRVRLDMAALGLRPGESFVVDDALSGGTQRWGHVNQVRLDPRSSVAQVLVARRSRA</sequence>
<feature type="binding site" evidence="6">
    <location>
        <position position="360"/>
    </location>
    <ligand>
        <name>alpha-maltose 1-phosphate</name>
        <dbReference type="ChEBI" id="CHEBI:63576"/>
    </ligand>
</feature>
<evidence type="ECO:0000256" key="1">
    <source>
        <dbReference type="ARBA" id="ARBA00011738"/>
    </source>
</evidence>
<feature type="region of interest" description="Disordered" evidence="7">
    <location>
        <begin position="261"/>
        <end position="290"/>
    </location>
</feature>
<dbReference type="SUPFAM" id="SSF51445">
    <property type="entry name" value="(Trans)glycosidases"/>
    <property type="match status" value="1"/>
</dbReference>
<dbReference type="Pfam" id="PF11896">
    <property type="entry name" value="GlgE_dom_N_S"/>
    <property type="match status" value="1"/>
</dbReference>
<dbReference type="Pfam" id="PF21702">
    <property type="entry name" value="GLGE_C"/>
    <property type="match status" value="1"/>
</dbReference>
<evidence type="ECO:0000256" key="6">
    <source>
        <dbReference type="HAMAP-Rule" id="MF_02124"/>
    </source>
</evidence>
<feature type="binding site" evidence="6">
    <location>
        <position position="265"/>
    </location>
    <ligand>
        <name>alpha-maltose 1-phosphate</name>
        <dbReference type="ChEBI" id="CHEBI:63576"/>
    </ligand>
</feature>
<proteinExistence type="inferred from homology"/>
<dbReference type="PANTHER" id="PTHR47786">
    <property type="entry name" value="ALPHA-1,4-GLUCAN:MALTOSE-1-PHOSPHATE MALTOSYLTRANSFERASE"/>
    <property type="match status" value="1"/>
</dbReference>
<evidence type="ECO:0000256" key="4">
    <source>
        <dbReference type="ARBA" id="ARBA00023277"/>
    </source>
</evidence>
<evidence type="ECO:0000256" key="2">
    <source>
        <dbReference type="ARBA" id="ARBA00022676"/>
    </source>
</evidence>
<feature type="domain" description="Glycosyl hydrolase family 13 catalytic" evidence="8">
    <location>
        <begin position="208"/>
        <end position="568"/>
    </location>
</feature>
<feature type="binding site" evidence="6">
    <location>
        <position position="396"/>
    </location>
    <ligand>
        <name>alpha-maltose 1-phosphate</name>
        <dbReference type="ChEBI" id="CHEBI:63576"/>
    </ligand>
</feature>
<gene>
    <name evidence="6" type="primary">glgE</name>
    <name evidence="9" type="ORF">ACEZDG_03055</name>
</gene>
<dbReference type="Gene3D" id="3.20.20.80">
    <property type="entry name" value="Glycosidases"/>
    <property type="match status" value="1"/>
</dbReference>
<dbReference type="SMART" id="SM00642">
    <property type="entry name" value="Aamy"/>
    <property type="match status" value="1"/>
</dbReference>
<comment type="subunit">
    <text evidence="1 6">Homodimer.</text>
</comment>
<dbReference type="HAMAP" id="MF_02124">
    <property type="entry name" value="GlgE"/>
    <property type="match status" value="1"/>
</dbReference>
<feature type="binding site" evidence="6">
    <location>
        <begin position="539"/>
        <end position="540"/>
    </location>
    <ligand>
        <name>alpha-maltose 1-phosphate</name>
        <dbReference type="ChEBI" id="CHEBI:63576"/>
    </ligand>
</feature>
<comment type="catalytic activity">
    <reaction evidence="5 6">
        <text>alpha-maltose 1-phosphate + [(1-&gt;4)-alpha-D-glucosyl](n) = [(1-&gt;4)-alpha-D-glucosyl](n+2) + phosphate</text>
        <dbReference type="Rhea" id="RHEA:42692"/>
        <dbReference type="Rhea" id="RHEA-COMP:9584"/>
        <dbReference type="Rhea" id="RHEA-COMP:10183"/>
        <dbReference type="ChEBI" id="CHEBI:15444"/>
        <dbReference type="ChEBI" id="CHEBI:43474"/>
        <dbReference type="ChEBI" id="CHEBI:63576"/>
        <dbReference type="EC" id="2.4.99.16"/>
    </reaction>
</comment>
<comment type="similarity">
    <text evidence="6">Belongs to the glycosyl hydrolase 13 family. GlgE subfamily.</text>
</comment>
<feature type="binding site" evidence="6">
    <location>
        <position position="325"/>
    </location>
    <ligand>
        <name>alpha-maltose 1-phosphate</name>
        <dbReference type="ChEBI" id="CHEBI:63576"/>
    </ligand>
</feature>
<dbReference type="RefSeq" id="WP_380502237.1">
    <property type="nucleotide sequence ID" value="NZ_JBHEZX010000001.1"/>
</dbReference>
<dbReference type="Gene3D" id="1.20.58.80">
    <property type="entry name" value="Phosphotransferase system, lactose/cellobiose-type IIA subunit"/>
    <property type="match status" value="1"/>
</dbReference>
<dbReference type="Gene3D" id="2.60.40.1180">
    <property type="entry name" value="Golgi alpha-mannosidase II"/>
    <property type="match status" value="1"/>
</dbReference>
<dbReference type="GO" id="GO:0016757">
    <property type="term" value="F:glycosyltransferase activity"/>
    <property type="evidence" value="ECO:0007669"/>
    <property type="project" value="UniProtKB-KW"/>
</dbReference>
<dbReference type="CDD" id="cd11344">
    <property type="entry name" value="AmyAc_GlgE_like"/>
    <property type="match status" value="1"/>
</dbReference>
<dbReference type="Gene3D" id="2.60.40.10">
    <property type="entry name" value="Immunoglobulins"/>
    <property type="match status" value="1"/>
</dbReference>
<feature type="active site" description="Proton donor" evidence="6">
    <location>
        <position position="424"/>
    </location>
</feature>
<evidence type="ECO:0000313" key="9">
    <source>
        <dbReference type="EMBL" id="MFC1408255.1"/>
    </source>
</evidence>
<dbReference type="InterPro" id="IPR013783">
    <property type="entry name" value="Ig-like_fold"/>
</dbReference>
<feature type="active site" description="Nucleophile" evidence="6">
    <location>
        <position position="395"/>
    </location>
</feature>
<accession>A0ABV6V3F4</accession>
<keyword evidence="4 6" id="KW-0119">Carbohydrate metabolism</keyword>
<feature type="site" description="Transition state stabilizer" evidence="6">
    <location>
        <position position="485"/>
    </location>
</feature>
<name>A0ABV6V3F4_9ACTN</name>
<protein>
    <recommendedName>
        <fullName evidence="6">Alpha-1,4-glucan:maltose-1-phosphate maltosyltransferase</fullName>
        <shortName evidence="6">GMPMT</shortName>
        <ecNumber evidence="6">2.4.99.16</ecNumber>
    </recommendedName>
    <alternativeName>
        <fullName evidence="6">(1-&gt;4)-alpha-D-glucan:maltose-1-phosphate alpha-D-maltosyltransferase</fullName>
    </alternativeName>
</protein>